<protein>
    <submittedName>
        <fullName evidence="2">Uncharacterized protein</fullName>
    </submittedName>
</protein>
<feature type="region of interest" description="Disordered" evidence="1">
    <location>
        <begin position="212"/>
        <end position="241"/>
    </location>
</feature>
<sequence>MIRLGPCLGGVGMRVSWRIGSLSVTVSMQRADAIGPGTCPSMELCQPTMGSSITQSAAGQSRVPLSQDGNIQAALTACVEGKCQPVKETDSAAKMEDRSSFSTASAATGPSPYTYICTALRWTSLPQHLQSPQEQQREPERETHRQTRALLSTTPSTFTSAALPGRRVHLQLADDSLSSSIRESQLEAIAGVLGRGGDGGEFERWRVDVIADPRARQRQPSARREQSRNEHSKGLGPATECVHKTDMSYNGLFV</sequence>
<feature type="compositionally biased region" description="Polar residues" evidence="1">
    <location>
        <begin position="149"/>
        <end position="158"/>
    </location>
</feature>
<dbReference type="AlphaFoldDB" id="A0AAW0P4T1"/>
<feature type="compositionally biased region" description="Basic and acidic residues" evidence="1">
    <location>
        <begin position="222"/>
        <end position="233"/>
    </location>
</feature>
<feature type="compositionally biased region" description="Basic and acidic residues" evidence="1">
    <location>
        <begin position="135"/>
        <end position="145"/>
    </location>
</feature>
<evidence type="ECO:0000313" key="3">
    <source>
        <dbReference type="Proteomes" id="UP001460270"/>
    </source>
</evidence>
<evidence type="ECO:0000256" key="1">
    <source>
        <dbReference type="SAM" id="MobiDB-lite"/>
    </source>
</evidence>
<proteinExistence type="predicted"/>
<gene>
    <name evidence="2" type="ORF">WMY93_011736</name>
</gene>
<accession>A0AAW0P4T1</accession>
<comment type="caution">
    <text evidence="2">The sequence shown here is derived from an EMBL/GenBank/DDBJ whole genome shotgun (WGS) entry which is preliminary data.</text>
</comment>
<dbReference type="Proteomes" id="UP001460270">
    <property type="component" value="Unassembled WGS sequence"/>
</dbReference>
<name>A0AAW0P4T1_9GOBI</name>
<reference evidence="3" key="1">
    <citation type="submission" date="2024-04" db="EMBL/GenBank/DDBJ databases">
        <title>Salinicola lusitanus LLJ914,a marine bacterium isolated from the Okinawa Trough.</title>
        <authorList>
            <person name="Li J."/>
        </authorList>
    </citation>
    <scope>NUCLEOTIDE SEQUENCE [LARGE SCALE GENOMIC DNA]</scope>
</reference>
<keyword evidence="3" id="KW-1185">Reference proteome</keyword>
<evidence type="ECO:0000313" key="2">
    <source>
        <dbReference type="EMBL" id="KAK7915975.1"/>
    </source>
</evidence>
<dbReference type="EMBL" id="JBBPFD010000008">
    <property type="protein sequence ID" value="KAK7915975.1"/>
    <property type="molecule type" value="Genomic_DNA"/>
</dbReference>
<organism evidence="2 3">
    <name type="scientific">Mugilogobius chulae</name>
    <name type="common">yellowstripe goby</name>
    <dbReference type="NCBI Taxonomy" id="88201"/>
    <lineage>
        <taxon>Eukaryota</taxon>
        <taxon>Metazoa</taxon>
        <taxon>Chordata</taxon>
        <taxon>Craniata</taxon>
        <taxon>Vertebrata</taxon>
        <taxon>Euteleostomi</taxon>
        <taxon>Actinopterygii</taxon>
        <taxon>Neopterygii</taxon>
        <taxon>Teleostei</taxon>
        <taxon>Neoteleostei</taxon>
        <taxon>Acanthomorphata</taxon>
        <taxon>Gobiaria</taxon>
        <taxon>Gobiiformes</taxon>
        <taxon>Gobioidei</taxon>
        <taxon>Gobiidae</taxon>
        <taxon>Gobionellinae</taxon>
        <taxon>Mugilogobius</taxon>
    </lineage>
</organism>
<feature type="region of interest" description="Disordered" evidence="1">
    <location>
        <begin position="128"/>
        <end position="158"/>
    </location>
</feature>